<evidence type="ECO:0000313" key="2">
    <source>
        <dbReference type="EMBL" id="KAL3311517.1"/>
    </source>
</evidence>
<feature type="region of interest" description="Disordered" evidence="1">
    <location>
        <begin position="1"/>
        <end position="201"/>
    </location>
</feature>
<reference evidence="2 3" key="1">
    <citation type="submission" date="2024-11" db="EMBL/GenBank/DDBJ databases">
        <title>Adaptive evolution of stress response genes in parasites aligns with host niche diversity.</title>
        <authorList>
            <person name="Hahn C."/>
            <person name="Resl P."/>
        </authorList>
    </citation>
    <scope>NUCLEOTIDE SEQUENCE [LARGE SCALE GENOMIC DNA]</scope>
    <source>
        <strain evidence="2">EGGRZ-B1_66</strain>
        <tissue evidence="2">Body</tissue>
    </source>
</reference>
<gene>
    <name evidence="2" type="ORF">Ciccas_009904</name>
</gene>
<accession>A0ABD2PXJ3</accession>
<sequence>MVDKLQKMLDHARVLDGTDNPTTDGQNKAIPNPETHRSSSKAKSVKPEGARQPSKVKSGNVESHRNSSKAKSSNAESNHSSPKAKLDNGADPRKSARSEASLKRNSEASKSSSSAKSSENKQPIKPKQQVITTMAENPNAAKKIPKEAKNRKRPSQSVKDKSKPIPTPAKPPAPPKKPQKRASSTHANGRQPGPQAPPTGGLIFPSYYRVSGTPAYTAFDQYGQTWYTDGWGNVYWDDKRNICPVYYWKDAVPYIDLPENIRPPLGYEFAAY</sequence>
<evidence type="ECO:0000313" key="3">
    <source>
        <dbReference type="Proteomes" id="UP001626550"/>
    </source>
</evidence>
<dbReference type="AlphaFoldDB" id="A0ABD2PXJ3"/>
<dbReference type="Proteomes" id="UP001626550">
    <property type="component" value="Unassembled WGS sequence"/>
</dbReference>
<comment type="caution">
    <text evidence="2">The sequence shown here is derived from an EMBL/GenBank/DDBJ whole genome shotgun (WGS) entry which is preliminary data.</text>
</comment>
<organism evidence="2 3">
    <name type="scientific">Cichlidogyrus casuarinus</name>
    <dbReference type="NCBI Taxonomy" id="1844966"/>
    <lineage>
        <taxon>Eukaryota</taxon>
        <taxon>Metazoa</taxon>
        <taxon>Spiralia</taxon>
        <taxon>Lophotrochozoa</taxon>
        <taxon>Platyhelminthes</taxon>
        <taxon>Monogenea</taxon>
        <taxon>Monopisthocotylea</taxon>
        <taxon>Dactylogyridea</taxon>
        <taxon>Ancyrocephalidae</taxon>
        <taxon>Cichlidogyrus</taxon>
    </lineage>
</organism>
<feature type="compositionally biased region" description="Basic and acidic residues" evidence="1">
    <location>
        <begin position="84"/>
        <end position="107"/>
    </location>
</feature>
<feature type="compositionally biased region" description="Low complexity" evidence="1">
    <location>
        <begin position="108"/>
        <end position="117"/>
    </location>
</feature>
<keyword evidence="3" id="KW-1185">Reference proteome</keyword>
<feature type="compositionally biased region" description="Basic and acidic residues" evidence="1">
    <location>
        <begin position="1"/>
        <end position="16"/>
    </location>
</feature>
<name>A0ABD2PXJ3_9PLAT</name>
<evidence type="ECO:0000256" key="1">
    <source>
        <dbReference type="SAM" id="MobiDB-lite"/>
    </source>
</evidence>
<dbReference type="EMBL" id="JBJKFK010002171">
    <property type="protein sequence ID" value="KAL3311517.1"/>
    <property type="molecule type" value="Genomic_DNA"/>
</dbReference>
<feature type="compositionally biased region" description="Pro residues" evidence="1">
    <location>
        <begin position="165"/>
        <end position="176"/>
    </location>
</feature>
<protein>
    <submittedName>
        <fullName evidence="2">Uncharacterized protein</fullName>
    </submittedName>
</protein>
<feature type="compositionally biased region" description="Low complexity" evidence="1">
    <location>
        <begin position="69"/>
        <end position="81"/>
    </location>
</feature>
<proteinExistence type="predicted"/>